<keyword evidence="1" id="KW-0812">Transmembrane</keyword>
<evidence type="ECO:0000256" key="1">
    <source>
        <dbReference type="SAM" id="Phobius"/>
    </source>
</evidence>
<evidence type="ECO:0000313" key="3">
    <source>
        <dbReference type="WBParaSite" id="ALUE_0002341601-mRNA-1"/>
    </source>
</evidence>
<dbReference type="AlphaFoldDB" id="A0A0M3IXD8"/>
<evidence type="ECO:0000313" key="2">
    <source>
        <dbReference type="Proteomes" id="UP000036681"/>
    </source>
</evidence>
<proteinExistence type="predicted"/>
<name>A0A0M3IXD8_ASCLU</name>
<dbReference type="WBParaSite" id="ALUE_0002341601-mRNA-1">
    <property type="protein sequence ID" value="ALUE_0002341601-mRNA-1"/>
    <property type="gene ID" value="ALUE_0002341601"/>
</dbReference>
<keyword evidence="2" id="KW-1185">Reference proteome</keyword>
<reference evidence="3" key="1">
    <citation type="submission" date="2017-02" db="UniProtKB">
        <authorList>
            <consortium name="WormBaseParasite"/>
        </authorList>
    </citation>
    <scope>IDENTIFICATION</scope>
</reference>
<feature type="transmembrane region" description="Helical" evidence="1">
    <location>
        <begin position="88"/>
        <end position="114"/>
    </location>
</feature>
<keyword evidence="1" id="KW-1133">Transmembrane helix</keyword>
<organism evidence="2 3">
    <name type="scientific">Ascaris lumbricoides</name>
    <name type="common">Giant roundworm</name>
    <dbReference type="NCBI Taxonomy" id="6252"/>
    <lineage>
        <taxon>Eukaryota</taxon>
        <taxon>Metazoa</taxon>
        <taxon>Ecdysozoa</taxon>
        <taxon>Nematoda</taxon>
        <taxon>Chromadorea</taxon>
        <taxon>Rhabditida</taxon>
        <taxon>Spirurina</taxon>
        <taxon>Ascaridomorpha</taxon>
        <taxon>Ascaridoidea</taxon>
        <taxon>Ascarididae</taxon>
        <taxon>Ascaris</taxon>
    </lineage>
</organism>
<accession>A0A0M3IXD8</accession>
<dbReference type="Proteomes" id="UP000036681">
    <property type="component" value="Unplaced"/>
</dbReference>
<sequence>MKLNVRLEVQKRTNYVSLSNVTRIYFNLRSQQLHSLQLWVSSKREKATVSGQKKNRQLSRIMTKESSKSNDIYALRVDFEQYGKPNGLGWFTTALFIVADMAGGGVVAMPIAMLQSGK</sequence>
<protein>
    <submittedName>
        <fullName evidence="3">Aa_trans domain-containing protein</fullName>
    </submittedName>
</protein>
<keyword evidence="1" id="KW-0472">Membrane</keyword>